<dbReference type="SUPFAM" id="SSF53335">
    <property type="entry name" value="S-adenosyl-L-methionine-dependent methyltransferases"/>
    <property type="match status" value="1"/>
</dbReference>
<organism evidence="1 2">
    <name type="scientific">Tessaracoccus flavus</name>
    <dbReference type="NCBI Taxonomy" id="1610493"/>
    <lineage>
        <taxon>Bacteria</taxon>
        <taxon>Bacillati</taxon>
        <taxon>Actinomycetota</taxon>
        <taxon>Actinomycetes</taxon>
        <taxon>Propionibacteriales</taxon>
        <taxon>Propionibacteriaceae</taxon>
        <taxon>Tessaracoccus</taxon>
    </lineage>
</organism>
<dbReference type="PANTHER" id="PTHR43167">
    <property type="entry name" value="PUTATIVE (AFU_ORTHOLOGUE AFUA_6G01830)-RELATED"/>
    <property type="match status" value="1"/>
</dbReference>
<dbReference type="InterPro" id="IPR002935">
    <property type="entry name" value="SAM_O-MeTrfase"/>
</dbReference>
<dbReference type="AlphaFoldDB" id="A0A1Q2CBL3"/>
<reference evidence="1 2" key="1">
    <citation type="journal article" date="2016" name="Int. J. Syst. Evol. Microbiol.">
        <title>Tessaracoccus flavus sp. nov., isolated from the drainage system of a lindane-producing factory.</title>
        <authorList>
            <person name="Kumari R."/>
            <person name="Singh P."/>
            <person name="Schumann P."/>
            <person name="Lal R."/>
        </authorList>
    </citation>
    <scope>NUCLEOTIDE SEQUENCE [LARGE SCALE GENOMIC DNA]</scope>
    <source>
        <strain evidence="1 2">RP1T</strain>
    </source>
</reference>
<dbReference type="CDD" id="cd02440">
    <property type="entry name" value="AdoMet_MTases"/>
    <property type="match status" value="1"/>
</dbReference>
<dbReference type="Pfam" id="PF13578">
    <property type="entry name" value="Methyltransf_24"/>
    <property type="match status" value="1"/>
</dbReference>
<dbReference type="EMBL" id="CP019605">
    <property type="protein sequence ID" value="AQP43435.1"/>
    <property type="molecule type" value="Genomic_DNA"/>
</dbReference>
<dbReference type="OrthoDB" id="484536at2"/>
<name>A0A1Q2CBL3_9ACTN</name>
<sequence>MSSTTRPTPDGSSLRQTLAVLTAAAEDLGFVQSSEGDLGRLLRLLVASRPGGSFLELGTGVGYGAAWLLDGMDADSRLVSVELEDDLQRIARATFDDDPRVEWVLGDGSEWLREAVARPERFDVVFADTWPGKYHDRDLAMELVKPHGWFVLDDLYPQPGWPDGHQANVDRLIADMQSVDGWRTEFLPWGSGLMLCVRD</sequence>
<dbReference type="Proteomes" id="UP000188324">
    <property type="component" value="Chromosome"/>
</dbReference>
<protein>
    <submittedName>
        <fullName evidence="1">Uncharacterized protein</fullName>
    </submittedName>
</protein>
<evidence type="ECO:0000313" key="1">
    <source>
        <dbReference type="EMBL" id="AQP43435.1"/>
    </source>
</evidence>
<dbReference type="GO" id="GO:0008171">
    <property type="term" value="F:O-methyltransferase activity"/>
    <property type="evidence" value="ECO:0007669"/>
    <property type="project" value="InterPro"/>
</dbReference>
<dbReference type="InterPro" id="IPR029063">
    <property type="entry name" value="SAM-dependent_MTases_sf"/>
</dbReference>
<dbReference type="KEGG" id="tfl:RPIT_00190"/>
<evidence type="ECO:0000313" key="2">
    <source>
        <dbReference type="Proteomes" id="UP000188324"/>
    </source>
</evidence>
<dbReference type="PANTHER" id="PTHR43167:SF1">
    <property type="entry name" value="PUTATIVE (AFU_ORTHOLOGUE AFUA_6G01830)-RELATED"/>
    <property type="match status" value="1"/>
</dbReference>
<keyword evidence="2" id="KW-1185">Reference proteome</keyword>
<dbReference type="PROSITE" id="PS51682">
    <property type="entry name" value="SAM_OMT_I"/>
    <property type="match status" value="1"/>
</dbReference>
<gene>
    <name evidence="1" type="ORF">RPIT_00190</name>
</gene>
<accession>A0A1Q2CBL3</accession>
<dbReference type="Gene3D" id="3.40.50.150">
    <property type="entry name" value="Vaccinia Virus protein VP39"/>
    <property type="match status" value="1"/>
</dbReference>
<dbReference type="RefSeq" id="WP_077339349.1">
    <property type="nucleotide sequence ID" value="NZ_CP019605.1"/>
</dbReference>
<proteinExistence type="predicted"/>